<feature type="transmembrane region" description="Helical" evidence="1">
    <location>
        <begin position="223"/>
        <end position="243"/>
    </location>
</feature>
<gene>
    <name evidence="2" type="ORF">GAYE_SCF37G5159</name>
</gene>
<organism evidence="2 3">
    <name type="scientific">Galdieria yellowstonensis</name>
    <dbReference type="NCBI Taxonomy" id="3028027"/>
    <lineage>
        <taxon>Eukaryota</taxon>
        <taxon>Rhodophyta</taxon>
        <taxon>Bangiophyceae</taxon>
        <taxon>Galdieriales</taxon>
        <taxon>Galdieriaceae</taxon>
        <taxon>Galdieria</taxon>
    </lineage>
</organism>
<evidence type="ECO:0000256" key="1">
    <source>
        <dbReference type="SAM" id="Phobius"/>
    </source>
</evidence>
<keyword evidence="1" id="KW-0472">Membrane</keyword>
<name>A0AAV9IIQ5_9RHOD</name>
<protein>
    <submittedName>
        <fullName evidence="2">Uncharacterized protein</fullName>
    </submittedName>
</protein>
<dbReference type="Proteomes" id="UP001300502">
    <property type="component" value="Unassembled WGS sequence"/>
</dbReference>
<proteinExistence type="predicted"/>
<sequence length="251" mass="28844">MELSPRHTKKNNDEWWLSGCGLVLVWLLLLLIIPTNISGVKGNEDHVSVARVFLGSRQLVPIVVLHHPQDNNTSPWLETSTPKLDDIWKETWGFELENNSLVGTIQQTLGNGSSKLFRTKLERSSPTSVQLYWAELQFTKSGKETITRWQKRMELIQLQRGQDGCIVSKGKWTDNTSGGYERDCFFSSEDNGRWLIRVQAANCTVFWYGTLMQQEAKKKVNKMLAPMIVIIAIVITRMFRIYLIPKAKKYN</sequence>
<keyword evidence="1" id="KW-0812">Transmembrane</keyword>
<evidence type="ECO:0000313" key="2">
    <source>
        <dbReference type="EMBL" id="KAK4527237.1"/>
    </source>
</evidence>
<evidence type="ECO:0000313" key="3">
    <source>
        <dbReference type="Proteomes" id="UP001300502"/>
    </source>
</evidence>
<keyword evidence="3" id="KW-1185">Reference proteome</keyword>
<keyword evidence="1" id="KW-1133">Transmembrane helix</keyword>
<reference evidence="2 3" key="1">
    <citation type="submission" date="2022-07" db="EMBL/GenBank/DDBJ databases">
        <title>Genome-wide signatures of adaptation to extreme environments.</title>
        <authorList>
            <person name="Cho C.H."/>
            <person name="Yoon H.S."/>
        </authorList>
    </citation>
    <scope>NUCLEOTIDE SEQUENCE [LARGE SCALE GENOMIC DNA]</scope>
    <source>
        <strain evidence="2 3">108.79 E11</strain>
    </source>
</reference>
<accession>A0AAV9IIQ5</accession>
<feature type="transmembrane region" description="Helical" evidence="1">
    <location>
        <begin position="15"/>
        <end position="33"/>
    </location>
</feature>
<dbReference type="EMBL" id="JANCYU010000049">
    <property type="protein sequence ID" value="KAK4527237.1"/>
    <property type="molecule type" value="Genomic_DNA"/>
</dbReference>
<comment type="caution">
    <text evidence="2">The sequence shown here is derived from an EMBL/GenBank/DDBJ whole genome shotgun (WGS) entry which is preliminary data.</text>
</comment>
<dbReference type="AlphaFoldDB" id="A0AAV9IIQ5"/>